<evidence type="ECO:0000313" key="2">
    <source>
        <dbReference type="EMBL" id="KAL3757341.1"/>
    </source>
</evidence>
<organism evidence="2 3">
    <name type="scientific">Discostella pseudostelligera</name>
    <dbReference type="NCBI Taxonomy" id="259834"/>
    <lineage>
        <taxon>Eukaryota</taxon>
        <taxon>Sar</taxon>
        <taxon>Stramenopiles</taxon>
        <taxon>Ochrophyta</taxon>
        <taxon>Bacillariophyta</taxon>
        <taxon>Coscinodiscophyceae</taxon>
        <taxon>Thalassiosirophycidae</taxon>
        <taxon>Stephanodiscales</taxon>
        <taxon>Stephanodiscaceae</taxon>
        <taxon>Discostella</taxon>
    </lineage>
</organism>
<dbReference type="EMBL" id="JALLBG020000268">
    <property type="protein sequence ID" value="KAL3757341.1"/>
    <property type="molecule type" value="Genomic_DNA"/>
</dbReference>
<feature type="compositionally biased region" description="Polar residues" evidence="1">
    <location>
        <begin position="171"/>
        <end position="181"/>
    </location>
</feature>
<reference evidence="2 3" key="1">
    <citation type="submission" date="2024-10" db="EMBL/GenBank/DDBJ databases">
        <title>Updated reference genomes for cyclostephanoid diatoms.</title>
        <authorList>
            <person name="Roberts W.R."/>
            <person name="Alverson A.J."/>
        </authorList>
    </citation>
    <scope>NUCLEOTIDE SEQUENCE [LARGE SCALE GENOMIC DNA]</scope>
    <source>
        <strain evidence="2 3">AJA232-27</strain>
    </source>
</reference>
<feature type="region of interest" description="Disordered" evidence="1">
    <location>
        <begin position="1"/>
        <end position="38"/>
    </location>
</feature>
<accession>A0ABD3M5M2</accession>
<feature type="compositionally biased region" description="Polar residues" evidence="1">
    <location>
        <begin position="210"/>
        <end position="230"/>
    </location>
</feature>
<feature type="region of interest" description="Disordered" evidence="1">
    <location>
        <begin position="149"/>
        <end position="184"/>
    </location>
</feature>
<sequence length="729" mass="81718">MNMSFPRTAPRSPNKSYESDSSFYHQQSPSNAPWFACSPHMSQPYRETDDEFSPVESIHQYRMHEESFANSSRRRRQMRLQAQMNSLGKSQQQPTYPTTIELRHSRCHDDRDERLSLDDSFGFDDNTKSDGDALFEKLYHGELDEEDGTLQSSIDLNPYTPKEFGSRGKWKNSSSQITPSPASKDAIAVNENKYLNVISPTVAMDRRQSSKPQANAHHTTAVVSPTSSVFSAPDPVPCTGSALRRTNTNATTPSRPPRSRSKSRSHRSCSRSAPGRRRSRSRSASVARQKDDHNSNIFRGAALIREQLLRSMLSADHAMDEAKREFNEEIIEQGCIRQGIRNKKFEHNGSGDIEVDGEAMSTRNLSTPLWSNCGRIATTQDTSVCAASHDSSAFETESRRLDNLIGILQSTSFASGSIAESAFKSVLSDKENAHPDDDSPVNEKASMHPYVGSRAPSELNSLIEESPEQLATTEEESHISLENDQPKHSTAVVDEALAHAQNAGPLWRSLVGNHVRFPSKWDEILPPSSPTIHSINHKWSRWYYVARHRVKGDKRLNSREFGVRSRRTGGRILLRLVISDMHSQEVCREIAIGCFHPNSKGIRKGDPLPEAEDVREVWMAVRWVMYKDDNVPALYLRDDGGGYGYEGVVDRFLMQKREALDSSEMGSALGHRKAVNNENVRAVLGDQPPLTTVELNEDEFAEILHANGAMKLAVLPALMILKLFLFSKK</sequence>
<name>A0ABD3M5M2_9STRA</name>
<feature type="compositionally biased region" description="Basic residues" evidence="1">
    <location>
        <begin position="257"/>
        <end position="281"/>
    </location>
</feature>
<evidence type="ECO:0000256" key="1">
    <source>
        <dbReference type="SAM" id="MobiDB-lite"/>
    </source>
</evidence>
<gene>
    <name evidence="2" type="ORF">ACHAWU_008502</name>
</gene>
<dbReference type="Proteomes" id="UP001530293">
    <property type="component" value="Unassembled WGS sequence"/>
</dbReference>
<feature type="region of interest" description="Disordered" evidence="1">
    <location>
        <begin position="429"/>
        <end position="454"/>
    </location>
</feature>
<comment type="caution">
    <text evidence="2">The sequence shown here is derived from an EMBL/GenBank/DDBJ whole genome shotgun (WGS) entry which is preliminary data.</text>
</comment>
<dbReference type="AlphaFoldDB" id="A0ABD3M5M2"/>
<feature type="region of interest" description="Disordered" evidence="1">
    <location>
        <begin position="204"/>
        <end position="293"/>
    </location>
</feature>
<proteinExistence type="predicted"/>
<feature type="compositionally biased region" description="Low complexity" evidence="1">
    <location>
        <begin position="244"/>
        <end position="253"/>
    </location>
</feature>
<keyword evidence="3" id="KW-1185">Reference proteome</keyword>
<feature type="compositionally biased region" description="Polar residues" evidence="1">
    <location>
        <begin position="1"/>
        <end position="31"/>
    </location>
</feature>
<evidence type="ECO:0000313" key="3">
    <source>
        <dbReference type="Proteomes" id="UP001530293"/>
    </source>
</evidence>
<protein>
    <submittedName>
        <fullName evidence="2">Uncharacterized protein</fullName>
    </submittedName>
</protein>